<keyword evidence="1" id="KW-0175">Coiled coil</keyword>
<accession>A0A934TLI3</accession>
<proteinExistence type="predicted"/>
<dbReference type="Proteomes" id="UP000706333">
    <property type="component" value="Unassembled WGS sequence"/>
</dbReference>
<dbReference type="EMBL" id="NHSD01000299">
    <property type="protein sequence ID" value="MBK5928354.1"/>
    <property type="molecule type" value="Genomic_DNA"/>
</dbReference>
<reference evidence="2" key="2">
    <citation type="journal article" date="2020" name="Microorganisms">
        <title>Osmotic Adaptation and Compatible Solute Biosynthesis of Phototrophic Bacteria as Revealed from Genome Analyses.</title>
        <authorList>
            <person name="Imhoff J.F."/>
            <person name="Rahn T."/>
            <person name="Kunzel S."/>
            <person name="Keller A."/>
            <person name="Neulinger S.C."/>
        </authorList>
    </citation>
    <scope>NUCLEOTIDE SEQUENCE</scope>
    <source>
        <strain evidence="2">LMG 28126</strain>
    </source>
</reference>
<gene>
    <name evidence="2" type="ORF">CCR87_13590</name>
</gene>
<keyword evidence="3" id="KW-1185">Reference proteome</keyword>
<organism evidence="2 3">
    <name type="scientific">Rhodobaculum claviforme</name>
    <dbReference type="NCBI Taxonomy" id="1549854"/>
    <lineage>
        <taxon>Bacteria</taxon>
        <taxon>Pseudomonadati</taxon>
        <taxon>Pseudomonadota</taxon>
        <taxon>Alphaproteobacteria</taxon>
        <taxon>Rhodobacterales</taxon>
        <taxon>Paracoccaceae</taxon>
        <taxon>Rhodobaculum</taxon>
    </lineage>
</organism>
<dbReference type="RefSeq" id="WP_040484839.1">
    <property type="nucleotide sequence ID" value="NZ_NHSD01000299.1"/>
</dbReference>
<feature type="coiled-coil region" evidence="1">
    <location>
        <begin position="35"/>
        <end position="72"/>
    </location>
</feature>
<dbReference type="AlphaFoldDB" id="A0A934TLI3"/>
<reference evidence="2" key="1">
    <citation type="submission" date="2017-05" db="EMBL/GenBank/DDBJ databases">
        <authorList>
            <person name="Imhoff J.F."/>
            <person name="Rahn T."/>
            <person name="Kuenzel S."/>
            <person name="Neulinger S.C."/>
        </authorList>
    </citation>
    <scope>NUCLEOTIDE SEQUENCE</scope>
    <source>
        <strain evidence="2">LMG 28126</strain>
    </source>
</reference>
<name>A0A934TLI3_9RHOB</name>
<evidence type="ECO:0000313" key="2">
    <source>
        <dbReference type="EMBL" id="MBK5928354.1"/>
    </source>
</evidence>
<sequence>MTTADEQNTRLMEAFIEKALPKLVEALAPHVEGQIAGLKDNATKLLDEVKDHRRASAEKDELLDQMRQVLEAVGKPSPTMPQTFTPPAAKKPIQLTREQARDPAIYRAAKAQAEKAGVPLQIVREG</sequence>
<evidence type="ECO:0000256" key="1">
    <source>
        <dbReference type="SAM" id="Coils"/>
    </source>
</evidence>
<evidence type="ECO:0000313" key="3">
    <source>
        <dbReference type="Proteomes" id="UP000706333"/>
    </source>
</evidence>
<protein>
    <submittedName>
        <fullName evidence="2">Uncharacterized protein</fullName>
    </submittedName>
</protein>
<comment type="caution">
    <text evidence="2">The sequence shown here is derived from an EMBL/GenBank/DDBJ whole genome shotgun (WGS) entry which is preliminary data.</text>
</comment>